<name>A0ABN3CQP5_9ACTN</name>
<accession>A0ABN3CQP5</accession>
<evidence type="ECO:0000313" key="2">
    <source>
        <dbReference type="EMBL" id="GAA2211730.1"/>
    </source>
</evidence>
<comment type="caution">
    <text evidence="2">The sequence shown here is derived from an EMBL/GenBank/DDBJ whole genome shotgun (WGS) entry which is preliminary data.</text>
</comment>
<evidence type="ECO:0000313" key="3">
    <source>
        <dbReference type="Proteomes" id="UP001499843"/>
    </source>
</evidence>
<dbReference type="EMBL" id="BAAAQX010000022">
    <property type="protein sequence ID" value="GAA2211730.1"/>
    <property type="molecule type" value="Genomic_DNA"/>
</dbReference>
<proteinExistence type="predicted"/>
<feature type="region of interest" description="Disordered" evidence="1">
    <location>
        <begin position="30"/>
        <end position="58"/>
    </location>
</feature>
<dbReference type="Proteomes" id="UP001499843">
    <property type="component" value="Unassembled WGS sequence"/>
</dbReference>
<organism evidence="2 3">
    <name type="scientific">Nonomuraea monospora</name>
    <dbReference type="NCBI Taxonomy" id="568818"/>
    <lineage>
        <taxon>Bacteria</taxon>
        <taxon>Bacillati</taxon>
        <taxon>Actinomycetota</taxon>
        <taxon>Actinomycetes</taxon>
        <taxon>Streptosporangiales</taxon>
        <taxon>Streptosporangiaceae</taxon>
        <taxon>Nonomuraea</taxon>
    </lineage>
</organism>
<dbReference type="Pfam" id="PF13822">
    <property type="entry name" value="ACC_epsilon"/>
    <property type="match status" value="1"/>
</dbReference>
<keyword evidence="3" id="KW-1185">Reference proteome</keyword>
<gene>
    <name evidence="2" type="ORF">GCM10009850_071900</name>
</gene>
<dbReference type="InterPro" id="IPR032716">
    <property type="entry name" value="ACC_epsilon"/>
</dbReference>
<sequence length="58" mass="6401">MKIVKGSPTPEELAALVVVLQAAPQAPVPVTRRRRHPLRRPLTPGPGRWREPNFGGQL</sequence>
<dbReference type="RefSeq" id="WP_344484878.1">
    <property type="nucleotide sequence ID" value="NZ_BAAAQX010000022.1"/>
</dbReference>
<reference evidence="2 3" key="1">
    <citation type="journal article" date="2019" name="Int. J. Syst. Evol. Microbiol.">
        <title>The Global Catalogue of Microorganisms (GCM) 10K type strain sequencing project: providing services to taxonomists for standard genome sequencing and annotation.</title>
        <authorList>
            <consortium name="The Broad Institute Genomics Platform"/>
            <consortium name="The Broad Institute Genome Sequencing Center for Infectious Disease"/>
            <person name="Wu L."/>
            <person name="Ma J."/>
        </authorList>
    </citation>
    <scope>NUCLEOTIDE SEQUENCE [LARGE SCALE GENOMIC DNA]</scope>
    <source>
        <strain evidence="2 3">JCM 16114</strain>
    </source>
</reference>
<protein>
    <recommendedName>
        <fullName evidence="4">Acyl-CoA carboxylase subunit epsilon</fullName>
    </recommendedName>
</protein>
<evidence type="ECO:0000256" key="1">
    <source>
        <dbReference type="SAM" id="MobiDB-lite"/>
    </source>
</evidence>
<evidence type="ECO:0008006" key="4">
    <source>
        <dbReference type="Google" id="ProtNLM"/>
    </source>
</evidence>